<organism evidence="2 3">
    <name type="scientific">Nocardiopsis sinuspersici</name>
    <dbReference type="NCBI Taxonomy" id="501010"/>
    <lineage>
        <taxon>Bacteria</taxon>
        <taxon>Bacillati</taxon>
        <taxon>Actinomycetota</taxon>
        <taxon>Actinomycetes</taxon>
        <taxon>Streptosporangiales</taxon>
        <taxon>Nocardiopsidaceae</taxon>
        <taxon>Nocardiopsis</taxon>
    </lineage>
</organism>
<name>A0A7Y9XAW4_9ACTN</name>
<evidence type="ECO:0000313" key="3">
    <source>
        <dbReference type="Proteomes" id="UP000584931"/>
    </source>
</evidence>
<dbReference type="Proteomes" id="UP000584931">
    <property type="component" value="Unassembled WGS sequence"/>
</dbReference>
<protein>
    <submittedName>
        <fullName evidence="2">Uncharacterized protein</fullName>
    </submittedName>
</protein>
<feature type="region of interest" description="Disordered" evidence="1">
    <location>
        <begin position="27"/>
        <end position="52"/>
    </location>
</feature>
<comment type="caution">
    <text evidence="2">The sequence shown here is derived from an EMBL/GenBank/DDBJ whole genome shotgun (WGS) entry which is preliminary data.</text>
</comment>
<proteinExistence type="predicted"/>
<dbReference type="AlphaFoldDB" id="A0A7Y9XAW4"/>
<sequence length="52" mass="5433">MNDFLPPPAPAEPTGLFTSAARAVVQSPAQSHEYKKSSGSGDAAHTYDTTAR</sequence>
<dbReference type="EMBL" id="JACCHL010000001">
    <property type="protein sequence ID" value="NYH52416.1"/>
    <property type="molecule type" value="Genomic_DNA"/>
</dbReference>
<evidence type="ECO:0000256" key="1">
    <source>
        <dbReference type="SAM" id="MobiDB-lite"/>
    </source>
</evidence>
<dbReference type="RefSeq" id="WP_179809864.1">
    <property type="nucleotide sequence ID" value="NZ_JACCHL010000001.1"/>
</dbReference>
<accession>A0A7Y9XAW4</accession>
<evidence type="ECO:0000313" key="2">
    <source>
        <dbReference type="EMBL" id="NYH52416.1"/>
    </source>
</evidence>
<reference evidence="2 3" key="1">
    <citation type="submission" date="2020-07" db="EMBL/GenBank/DDBJ databases">
        <title>Sequencing the genomes of 1000 actinobacteria strains.</title>
        <authorList>
            <person name="Klenk H.-P."/>
        </authorList>
    </citation>
    <scope>NUCLEOTIDE SEQUENCE [LARGE SCALE GENOMIC DNA]</scope>
    <source>
        <strain evidence="2 3">DSM 45278</strain>
    </source>
</reference>
<gene>
    <name evidence="2" type="ORF">HNR06_002005</name>
</gene>